<dbReference type="GO" id="GO:0008270">
    <property type="term" value="F:zinc ion binding"/>
    <property type="evidence" value="ECO:0007669"/>
    <property type="project" value="UniProtKB-KW"/>
</dbReference>
<proteinExistence type="predicted"/>
<reference evidence="7" key="2">
    <citation type="submission" date="2023-05" db="EMBL/GenBank/DDBJ databases">
        <authorList>
            <person name="Schelkunov M.I."/>
        </authorList>
    </citation>
    <scope>NUCLEOTIDE SEQUENCE</scope>
    <source>
        <strain evidence="7">Hsosn_3</strain>
        <tissue evidence="7">Leaf</tissue>
    </source>
</reference>
<feature type="domain" description="RING-type" evidence="6">
    <location>
        <begin position="147"/>
        <end position="185"/>
    </location>
</feature>
<dbReference type="PROSITE" id="PS50089">
    <property type="entry name" value="ZF_RING_2"/>
    <property type="match status" value="1"/>
</dbReference>
<dbReference type="GO" id="GO:0032183">
    <property type="term" value="F:SUMO binding"/>
    <property type="evidence" value="ECO:0007669"/>
    <property type="project" value="TreeGrafter"/>
</dbReference>
<evidence type="ECO:0000259" key="6">
    <source>
        <dbReference type="PROSITE" id="PS50089"/>
    </source>
</evidence>
<evidence type="ECO:0000256" key="4">
    <source>
        <dbReference type="PROSITE-ProRule" id="PRU00175"/>
    </source>
</evidence>
<dbReference type="SMART" id="SM00184">
    <property type="entry name" value="RING"/>
    <property type="match status" value="1"/>
</dbReference>
<reference evidence="7" key="1">
    <citation type="submission" date="2023-02" db="EMBL/GenBank/DDBJ databases">
        <title>Genome of toxic invasive species Heracleum sosnowskyi carries increased number of genes despite the absence of recent whole-genome duplications.</title>
        <authorList>
            <person name="Schelkunov M."/>
            <person name="Shtratnikova V."/>
            <person name="Makarenko M."/>
            <person name="Klepikova A."/>
            <person name="Omelchenko D."/>
            <person name="Novikova G."/>
            <person name="Obukhova E."/>
            <person name="Bogdanov V."/>
            <person name="Penin A."/>
            <person name="Logacheva M."/>
        </authorList>
    </citation>
    <scope>NUCLEOTIDE SEQUENCE</scope>
    <source>
        <strain evidence="7">Hsosn_3</strain>
        <tissue evidence="7">Leaf</tissue>
    </source>
</reference>
<feature type="compositionally biased region" description="Polar residues" evidence="5">
    <location>
        <begin position="118"/>
        <end position="127"/>
    </location>
</feature>
<dbReference type="Pfam" id="PF13923">
    <property type="entry name" value="zf-C3HC4_2"/>
    <property type="match status" value="1"/>
</dbReference>
<dbReference type="InterPro" id="IPR001841">
    <property type="entry name" value="Znf_RING"/>
</dbReference>
<keyword evidence="8" id="KW-1185">Reference proteome</keyword>
<gene>
    <name evidence="7" type="ORF">POM88_017978</name>
</gene>
<evidence type="ECO:0000313" key="8">
    <source>
        <dbReference type="Proteomes" id="UP001237642"/>
    </source>
</evidence>
<evidence type="ECO:0000256" key="1">
    <source>
        <dbReference type="ARBA" id="ARBA00022723"/>
    </source>
</evidence>
<dbReference type="InterPro" id="IPR013083">
    <property type="entry name" value="Znf_RING/FYVE/PHD"/>
</dbReference>
<dbReference type="GO" id="GO:0006511">
    <property type="term" value="P:ubiquitin-dependent protein catabolic process"/>
    <property type="evidence" value="ECO:0007669"/>
    <property type="project" value="TreeGrafter"/>
</dbReference>
<dbReference type="GO" id="GO:0140082">
    <property type="term" value="F:SUMO-ubiquitin ligase activity"/>
    <property type="evidence" value="ECO:0007669"/>
    <property type="project" value="TreeGrafter"/>
</dbReference>
<keyword evidence="3" id="KW-0862">Zinc</keyword>
<dbReference type="InterPro" id="IPR017907">
    <property type="entry name" value="Znf_RING_CS"/>
</dbReference>
<sequence>MNNAHCHRLSSPVRSSAYNPNRLSIFPELLEPVDATETQQQLGPVVPQYSAGEDATCPLVVTFSWNIVEHSTNTILELNGRLESQGARNAVTPRSTSNIHHARTRATTRPRTLERQQHSNANPNSGVPQPCQEKLQAEVPGENNVNCPICMAPFFQPTTTRCGHVFCKNCVTHAMVQKKQCPICRKRVTKRDLFRIYLS</sequence>
<dbReference type="GO" id="GO:0061630">
    <property type="term" value="F:ubiquitin protein ligase activity"/>
    <property type="evidence" value="ECO:0007669"/>
    <property type="project" value="InterPro"/>
</dbReference>
<evidence type="ECO:0000313" key="7">
    <source>
        <dbReference type="EMBL" id="KAK1389800.1"/>
    </source>
</evidence>
<dbReference type="InterPro" id="IPR049627">
    <property type="entry name" value="SLX8"/>
</dbReference>
<accession>A0AAD8ITI9</accession>
<evidence type="ECO:0000256" key="2">
    <source>
        <dbReference type="ARBA" id="ARBA00022771"/>
    </source>
</evidence>
<dbReference type="Proteomes" id="UP001237642">
    <property type="component" value="Unassembled WGS sequence"/>
</dbReference>
<dbReference type="PANTHER" id="PTHR47094:SF1">
    <property type="entry name" value="RING-TYPE E3 UBIQUITIN TRANSFERASE"/>
    <property type="match status" value="1"/>
</dbReference>
<keyword evidence="1" id="KW-0479">Metal-binding</keyword>
<keyword evidence="2 4" id="KW-0863">Zinc-finger</keyword>
<organism evidence="7 8">
    <name type="scientific">Heracleum sosnowskyi</name>
    <dbReference type="NCBI Taxonomy" id="360622"/>
    <lineage>
        <taxon>Eukaryota</taxon>
        <taxon>Viridiplantae</taxon>
        <taxon>Streptophyta</taxon>
        <taxon>Embryophyta</taxon>
        <taxon>Tracheophyta</taxon>
        <taxon>Spermatophyta</taxon>
        <taxon>Magnoliopsida</taxon>
        <taxon>eudicotyledons</taxon>
        <taxon>Gunneridae</taxon>
        <taxon>Pentapetalae</taxon>
        <taxon>asterids</taxon>
        <taxon>campanulids</taxon>
        <taxon>Apiales</taxon>
        <taxon>Apiaceae</taxon>
        <taxon>Apioideae</taxon>
        <taxon>apioid superclade</taxon>
        <taxon>Tordylieae</taxon>
        <taxon>Tordyliinae</taxon>
        <taxon>Heracleum</taxon>
    </lineage>
</organism>
<evidence type="ECO:0000256" key="3">
    <source>
        <dbReference type="ARBA" id="ARBA00022833"/>
    </source>
</evidence>
<dbReference type="PANTHER" id="PTHR47094">
    <property type="entry name" value="ELFLESS, ISOFORM B"/>
    <property type="match status" value="1"/>
</dbReference>
<protein>
    <recommendedName>
        <fullName evidence="6">RING-type domain-containing protein</fullName>
    </recommendedName>
</protein>
<dbReference type="GO" id="GO:0033768">
    <property type="term" value="C:SUMO-targeted ubiquitin ligase complex"/>
    <property type="evidence" value="ECO:0007669"/>
    <property type="project" value="TreeGrafter"/>
</dbReference>
<dbReference type="PROSITE" id="PS00518">
    <property type="entry name" value="ZF_RING_1"/>
    <property type="match status" value="1"/>
</dbReference>
<dbReference type="SUPFAM" id="SSF57850">
    <property type="entry name" value="RING/U-box"/>
    <property type="match status" value="1"/>
</dbReference>
<comment type="caution">
    <text evidence="7">The sequence shown here is derived from an EMBL/GenBank/DDBJ whole genome shotgun (WGS) entry which is preliminary data.</text>
</comment>
<dbReference type="Gene3D" id="3.30.40.10">
    <property type="entry name" value="Zinc/RING finger domain, C3HC4 (zinc finger)"/>
    <property type="match status" value="1"/>
</dbReference>
<name>A0AAD8ITI9_9APIA</name>
<dbReference type="EMBL" id="JAUIZM010000004">
    <property type="protein sequence ID" value="KAK1389800.1"/>
    <property type="molecule type" value="Genomic_DNA"/>
</dbReference>
<feature type="region of interest" description="Disordered" evidence="5">
    <location>
        <begin position="86"/>
        <end position="131"/>
    </location>
</feature>
<evidence type="ECO:0000256" key="5">
    <source>
        <dbReference type="SAM" id="MobiDB-lite"/>
    </source>
</evidence>
<dbReference type="AlphaFoldDB" id="A0AAD8ITI9"/>